<dbReference type="Proteomes" id="UP000053268">
    <property type="component" value="Unassembled WGS sequence"/>
</dbReference>
<dbReference type="AlphaFoldDB" id="A0A194Q2K9"/>
<accession>A0A194Q2K9</accession>
<protein>
    <submittedName>
        <fullName evidence="2">Uncharacterized protein</fullName>
    </submittedName>
</protein>
<feature type="compositionally biased region" description="Basic and acidic residues" evidence="1">
    <location>
        <begin position="26"/>
        <end position="63"/>
    </location>
</feature>
<dbReference type="EMBL" id="KQ459580">
    <property type="protein sequence ID" value="KPI99234.1"/>
    <property type="molecule type" value="Genomic_DNA"/>
</dbReference>
<feature type="compositionally biased region" description="Low complexity" evidence="1">
    <location>
        <begin position="7"/>
        <end position="24"/>
    </location>
</feature>
<evidence type="ECO:0000313" key="3">
    <source>
        <dbReference type="Proteomes" id="UP000053268"/>
    </source>
</evidence>
<proteinExistence type="predicted"/>
<gene>
    <name evidence="2" type="ORF">RR46_05418</name>
</gene>
<evidence type="ECO:0000313" key="2">
    <source>
        <dbReference type="EMBL" id="KPI99234.1"/>
    </source>
</evidence>
<evidence type="ECO:0000256" key="1">
    <source>
        <dbReference type="SAM" id="MobiDB-lite"/>
    </source>
</evidence>
<feature type="region of interest" description="Disordered" evidence="1">
    <location>
        <begin position="1"/>
        <end position="76"/>
    </location>
</feature>
<name>A0A194Q2K9_PAPXU</name>
<keyword evidence="3" id="KW-1185">Reference proteome</keyword>
<sequence length="162" mass="17644">MSDKECSSTSTSESSSSSSSTSETDCTEKSDTDTECTDKEPDCAEKNSEPDCAPKKTEPDCADKTNANTQSKTKTEWKVKIHIPPEIKRNTRTQTNVENKADCDTGKETITIKKDTNEATNEACTQTEEVAVGESAILCTIEAETANDKIVACYNVSQHWDG</sequence>
<organism evidence="2 3">
    <name type="scientific">Papilio xuthus</name>
    <name type="common">Asian swallowtail butterfly</name>
    <dbReference type="NCBI Taxonomy" id="66420"/>
    <lineage>
        <taxon>Eukaryota</taxon>
        <taxon>Metazoa</taxon>
        <taxon>Ecdysozoa</taxon>
        <taxon>Arthropoda</taxon>
        <taxon>Hexapoda</taxon>
        <taxon>Insecta</taxon>
        <taxon>Pterygota</taxon>
        <taxon>Neoptera</taxon>
        <taxon>Endopterygota</taxon>
        <taxon>Lepidoptera</taxon>
        <taxon>Glossata</taxon>
        <taxon>Ditrysia</taxon>
        <taxon>Papilionoidea</taxon>
        <taxon>Papilionidae</taxon>
        <taxon>Papilioninae</taxon>
        <taxon>Papilio</taxon>
    </lineage>
</organism>
<reference evidence="2 3" key="1">
    <citation type="journal article" date="2015" name="Nat. Commun.">
        <title>Outbred genome sequencing and CRISPR/Cas9 gene editing in butterflies.</title>
        <authorList>
            <person name="Li X."/>
            <person name="Fan D."/>
            <person name="Zhang W."/>
            <person name="Liu G."/>
            <person name="Zhang L."/>
            <person name="Zhao L."/>
            <person name="Fang X."/>
            <person name="Chen L."/>
            <person name="Dong Y."/>
            <person name="Chen Y."/>
            <person name="Ding Y."/>
            <person name="Zhao R."/>
            <person name="Feng M."/>
            <person name="Zhu Y."/>
            <person name="Feng Y."/>
            <person name="Jiang X."/>
            <person name="Zhu D."/>
            <person name="Xiang H."/>
            <person name="Feng X."/>
            <person name="Li S."/>
            <person name="Wang J."/>
            <person name="Zhang G."/>
            <person name="Kronforst M.R."/>
            <person name="Wang W."/>
        </authorList>
    </citation>
    <scope>NUCLEOTIDE SEQUENCE [LARGE SCALE GENOMIC DNA]</scope>
    <source>
        <strain evidence="2">Ya'a_city_454_Px</strain>
        <tissue evidence="2">Whole body</tissue>
    </source>
</reference>